<dbReference type="STRING" id="159087.Daro_3249"/>
<dbReference type="CDD" id="cd07321">
    <property type="entry name" value="Extradiol_Dioxygenase_3A_like"/>
    <property type="match status" value="1"/>
</dbReference>
<organism evidence="2">
    <name type="scientific">Dechloromonas aromatica (strain RCB)</name>
    <dbReference type="NCBI Taxonomy" id="159087"/>
    <lineage>
        <taxon>Bacteria</taxon>
        <taxon>Pseudomonadati</taxon>
        <taxon>Pseudomonadota</taxon>
        <taxon>Betaproteobacteria</taxon>
        <taxon>Rhodocyclales</taxon>
        <taxon>Azonexaceae</taxon>
        <taxon>Dechloromonas</taxon>
    </lineage>
</organism>
<sequence length="99" mass="11186">MSRNVLEKLMHQLCVDRSVKQRFKEDLEGLLSRYVLTEEEKAMVRNFDVAGMQKHGVNAMLTLGFWSENAANRHPAAYMKALRGSQSGGEIFSAALKQN</sequence>
<gene>
    <name evidence="2" type="ordered locus">Daro_3249</name>
</gene>
<keyword evidence="2" id="KW-0560">Oxidoreductase</keyword>
<proteinExistence type="predicted"/>
<dbReference type="Gene3D" id="1.10.700.10">
    <property type="entry name" value="Dioxygenase LigAB, LigA subunit"/>
    <property type="match status" value="1"/>
</dbReference>
<evidence type="ECO:0000313" key="2">
    <source>
        <dbReference type="EMBL" id="AAZ47979.1"/>
    </source>
</evidence>
<dbReference type="eggNOG" id="ENOG50335SV">
    <property type="taxonomic scope" value="Bacteria"/>
</dbReference>
<dbReference type="HOGENOM" id="CLU_176370_0_0_4"/>
<dbReference type="EC" id="1.13.11.8" evidence="2"/>
<accession>Q47B02</accession>
<dbReference type="AlphaFoldDB" id="Q47B02"/>
<dbReference type="SUPFAM" id="SSF48076">
    <property type="entry name" value="LigA subunit of an aromatic-ring-opening dioxygenase LigAB"/>
    <property type="match status" value="1"/>
</dbReference>
<keyword evidence="2" id="KW-0223">Dioxygenase</keyword>
<name>Q47B02_DECAR</name>
<reference evidence="2" key="1">
    <citation type="submission" date="2005-08" db="EMBL/GenBank/DDBJ databases">
        <title>Complete sequence of Dechloromonas aromatica RCB.</title>
        <authorList>
            <person name="Salinero K.K."/>
            <person name="Copeland A."/>
            <person name="Lucas S."/>
            <person name="Lapidus A."/>
            <person name="Barry K."/>
            <person name="Detter J.C."/>
            <person name="Glavina T."/>
            <person name="Hammon N."/>
            <person name="Israni S."/>
            <person name="Pitluck S."/>
            <person name="Di Bartolo G."/>
            <person name="Trong S."/>
            <person name="Schmutz J."/>
            <person name="Larimer F."/>
            <person name="Land M."/>
            <person name="Ivanova N."/>
            <person name="Richardson P."/>
        </authorList>
    </citation>
    <scope>NUCLEOTIDE SEQUENCE</scope>
    <source>
        <strain evidence="2">RCB</strain>
    </source>
</reference>
<protein>
    <submittedName>
        <fullName evidence="2">Protocatechuate 4,5-dioxygenase alpha subunit</fullName>
        <ecNumber evidence="2">1.13.11.8</ecNumber>
    </submittedName>
</protein>
<evidence type="ECO:0000259" key="1">
    <source>
        <dbReference type="Pfam" id="PF07746"/>
    </source>
</evidence>
<dbReference type="Pfam" id="PF07746">
    <property type="entry name" value="LigA"/>
    <property type="match status" value="1"/>
</dbReference>
<dbReference type="GO" id="GO:0018579">
    <property type="term" value="F:protocatechuate 4,5-dioxygenase activity"/>
    <property type="evidence" value="ECO:0007669"/>
    <property type="project" value="UniProtKB-EC"/>
</dbReference>
<dbReference type="InterPro" id="IPR036622">
    <property type="entry name" value="LigA_sf"/>
</dbReference>
<dbReference type="KEGG" id="dar:Daro_3249"/>
<dbReference type="InterPro" id="IPR011986">
    <property type="entry name" value="Xdiol_dOase_LigA"/>
</dbReference>
<dbReference type="EMBL" id="CP000089">
    <property type="protein sequence ID" value="AAZ47979.1"/>
    <property type="molecule type" value="Genomic_DNA"/>
</dbReference>
<feature type="domain" description="Extradiol ring-cleavage dioxygenase LigAB LigA subunit" evidence="1">
    <location>
        <begin position="6"/>
        <end position="61"/>
    </location>
</feature>